<dbReference type="GO" id="GO:0005886">
    <property type="term" value="C:plasma membrane"/>
    <property type="evidence" value="ECO:0007669"/>
    <property type="project" value="UniProtKB-SubCell"/>
</dbReference>
<evidence type="ECO:0000256" key="2">
    <source>
        <dbReference type="ARBA" id="ARBA00005417"/>
    </source>
</evidence>
<evidence type="ECO:0000256" key="5">
    <source>
        <dbReference type="ARBA" id="ARBA00022741"/>
    </source>
</evidence>
<sequence length="319" mass="34284">MLQLRDLVISFDHGELVAVDGLSFDVARGETFVVIGESGSGKSLTGMSIVGLAPQAAAVTGSITFEGQQMVGRSDAHMRRLRGRDIGIVYQDPLGALNPMHRVGAQIAESLRVHRLAGGSAAMARAIELLERVRIPDPTRVARSYPHQISGGMRQRAVFAMALACRPRLLIADEPTTALDVTIKAQVLDLMRDLRTEFDLTTLLITHDMGVVAEIADRIMVMYAGRVAEIGPADLLMDRPAHPYTSVLLQTAMISEAAPRSELPVVPGGTPALNDMPPGCRFHPRCPFASNICRKVVPPLRAAGAVEVACHHPLTETAP</sequence>
<dbReference type="FunFam" id="3.40.50.300:FF:000016">
    <property type="entry name" value="Oligopeptide ABC transporter ATP-binding component"/>
    <property type="match status" value="1"/>
</dbReference>
<proteinExistence type="inferred from homology"/>
<keyword evidence="5" id="KW-0547">Nucleotide-binding</keyword>
<dbReference type="PANTHER" id="PTHR43297:SF2">
    <property type="entry name" value="DIPEPTIDE TRANSPORT ATP-BINDING PROTEIN DPPD"/>
    <property type="match status" value="1"/>
</dbReference>
<reference evidence="10" key="1">
    <citation type="submission" date="2018-03" db="EMBL/GenBank/DDBJ databases">
        <title>Genomic analysis of the strain SH-1 isolated from shrimp intestine.</title>
        <authorList>
            <person name="Kim Y.-S."/>
            <person name="Kim S.-E."/>
            <person name="Kim K.-H."/>
        </authorList>
    </citation>
    <scope>NUCLEOTIDE SEQUENCE [LARGE SCALE GENOMIC DNA]</scope>
    <source>
        <strain evidence="10">SH-1</strain>
    </source>
</reference>
<evidence type="ECO:0000256" key="1">
    <source>
        <dbReference type="ARBA" id="ARBA00004417"/>
    </source>
</evidence>
<evidence type="ECO:0000256" key="3">
    <source>
        <dbReference type="ARBA" id="ARBA00022448"/>
    </source>
</evidence>
<evidence type="ECO:0000256" key="6">
    <source>
        <dbReference type="ARBA" id="ARBA00022840"/>
    </source>
</evidence>
<keyword evidence="7" id="KW-0472">Membrane</keyword>
<evidence type="ECO:0000313" key="10">
    <source>
        <dbReference type="Proteomes" id="UP000237655"/>
    </source>
</evidence>
<dbReference type="Gene3D" id="3.40.50.300">
    <property type="entry name" value="P-loop containing nucleotide triphosphate hydrolases"/>
    <property type="match status" value="1"/>
</dbReference>
<dbReference type="PROSITE" id="PS00211">
    <property type="entry name" value="ABC_TRANSPORTER_1"/>
    <property type="match status" value="1"/>
</dbReference>
<evidence type="ECO:0000313" key="9">
    <source>
        <dbReference type="EMBL" id="AVO38221.1"/>
    </source>
</evidence>
<comment type="similarity">
    <text evidence="2">Belongs to the ABC transporter superfamily.</text>
</comment>
<dbReference type="PROSITE" id="PS50893">
    <property type="entry name" value="ABC_TRANSPORTER_2"/>
    <property type="match status" value="1"/>
</dbReference>
<dbReference type="CDD" id="cd03257">
    <property type="entry name" value="ABC_NikE_OppD_transporters"/>
    <property type="match status" value="1"/>
</dbReference>
<dbReference type="InterPro" id="IPR003439">
    <property type="entry name" value="ABC_transporter-like_ATP-bd"/>
</dbReference>
<dbReference type="EMBL" id="CP027665">
    <property type="protein sequence ID" value="AVO38221.1"/>
    <property type="molecule type" value="Genomic_DNA"/>
</dbReference>
<dbReference type="InterPro" id="IPR027417">
    <property type="entry name" value="P-loop_NTPase"/>
</dbReference>
<feature type="domain" description="ABC transporter" evidence="8">
    <location>
        <begin position="2"/>
        <end position="249"/>
    </location>
</feature>
<keyword evidence="6 9" id="KW-0067">ATP-binding</keyword>
<keyword evidence="4" id="KW-1003">Cell membrane</keyword>
<dbReference type="GO" id="GO:0016887">
    <property type="term" value="F:ATP hydrolysis activity"/>
    <property type="evidence" value="ECO:0007669"/>
    <property type="project" value="InterPro"/>
</dbReference>
<dbReference type="AlphaFoldDB" id="A0A2S0MR40"/>
<accession>A0A2S0MR40</accession>
<dbReference type="KEGG" id="thas:C6Y53_11240"/>
<dbReference type="GO" id="GO:0005524">
    <property type="term" value="F:ATP binding"/>
    <property type="evidence" value="ECO:0007669"/>
    <property type="project" value="UniProtKB-KW"/>
</dbReference>
<dbReference type="InterPro" id="IPR013563">
    <property type="entry name" value="Oligopep_ABC_C"/>
</dbReference>
<organism evidence="9 10">
    <name type="scientific">Pukyongiella litopenaei</name>
    <dbReference type="NCBI Taxonomy" id="2605946"/>
    <lineage>
        <taxon>Bacteria</taxon>
        <taxon>Pseudomonadati</taxon>
        <taxon>Pseudomonadota</taxon>
        <taxon>Alphaproteobacteria</taxon>
        <taxon>Rhodobacterales</taxon>
        <taxon>Paracoccaceae</taxon>
        <taxon>Pukyongiella</taxon>
    </lineage>
</organism>
<comment type="subcellular location">
    <subcellularLocation>
        <location evidence="1">Cell inner membrane</location>
        <topology evidence="1">Peripheral membrane protein</topology>
    </subcellularLocation>
</comment>
<keyword evidence="10" id="KW-1185">Reference proteome</keyword>
<dbReference type="InterPro" id="IPR050388">
    <property type="entry name" value="ABC_Ni/Peptide_Import"/>
</dbReference>
<dbReference type="InterPro" id="IPR003593">
    <property type="entry name" value="AAA+_ATPase"/>
</dbReference>
<protein>
    <submittedName>
        <fullName evidence="9">ABC transporter ATP-binding protein</fullName>
    </submittedName>
</protein>
<evidence type="ECO:0000256" key="4">
    <source>
        <dbReference type="ARBA" id="ARBA00022475"/>
    </source>
</evidence>
<dbReference type="SUPFAM" id="SSF52540">
    <property type="entry name" value="P-loop containing nucleoside triphosphate hydrolases"/>
    <property type="match status" value="1"/>
</dbReference>
<dbReference type="GO" id="GO:0055085">
    <property type="term" value="P:transmembrane transport"/>
    <property type="evidence" value="ECO:0007669"/>
    <property type="project" value="UniProtKB-ARBA"/>
</dbReference>
<gene>
    <name evidence="9" type="ORF">C6Y53_11240</name>
</gene>
<keyword evidence="3" id="KW-0813">Transport</keyword>
<name>A0A2S0MR40_9RHOB</name>
<dbReference type="NCBIfam" id="TIGR01727">
    <property type="entry name" value="oligo_HPY"/>
    <property type="match status" value="1"/>
</dbReference>
<dbReference type="RefSeq" id="WP_106472535.1">
    <property type="nucleotide sequence ID" value="NZ_CP027665.1"/>
</dbReference>
<dbReference type="GO" id="GO:0015833">
    <property type="term" value="P:peptide transport"/>
    <property type="evidence" value="ECO:0007669"/>
    <property type="project" value="InterPro"/>
</dbReference>
<dbReference type="SMART" id="SM00382">
    <property type="entry name" value="AAA"/>
    <property type="match status" value="1"/>
</dbReference>
<dbReference type="Pfam" id="PF08352">
    <property type="entry name" value="oligo_HPY"/>
    <property type="match status" value="1"/>
</dbReference>
<dbReference type="InterPro" id="IPR017871">
    <property type="entry name" value="ABC_transporter-like_CS"/>
</dbReference>
<evidence type="ECO:0000256" key="7">
    <source>
        <dbReference type="ARBA" id="ARBA00023136"/>
    </source>
</evidence>
<evidence type="ECO:0000259" key="8">
    <source>
        <dbReference type="PROSITE" id="PS50893"/>
    </source>
</evidence>
<dbReference type="PANTHER" id="PTHR43297">
    <property type="entry name" value="OLIGOPEPTIDE TRANSPORT ATP-BINDING PROTEIN APPD"/>
    <property type="match status" value="1"/>
</dbReference>
<dbReference type="Pfam" id="PF00005">
    <property type="entry name" value="ABC_tran"/>
    <property type="match status" value="1"/>
</dbReference>
<dbReference type="Proteomes" id="UP000237655">
    <property type="component" value="Chromosome"/>
</dbReference>